<organism evidence="2 3">
    <name type="scientific">Dermatophagoides farinae</name>
    <name type="common">American house dust mite</name>
    <dbReference type="NCBI Taxonomy" id="6954"/>
    <lineage>
        <taxon>Eukaryota</taxon>
        <taxon>Metazoa</taxon>
        <taxon>Ecdysozoa</taxon>
        <taxon>Arthropoda</taxon>
        <taxon>Chelicerata</taxon>
        <taxon>Arachnida</taxon>
        <taxon>Acari</taxon>
        <taxon>Acariformes</taxon>
        <taxon>Sarcoptiformes</taxon>
        <taxon>Astigmata</taxon>
        <taxon>Psoroptidia</taxon>
        <taxon>Analgoidea</taxon>
        <taxon>Pyroglyphidae</taxon>
        <taxon>Dermatophagoidinae</taxon>
        <taxon>Dermatophagoides</taxon>
    </lineage>
</organism>
<dbReference type="AlphaFoldDB" id="A0A922HZ92"/>
<dbReference type="Proteomes" id="UP000790347">
    <property type="component" value="Unassembled WGS sequence"/>
</dbReference>
<reference evidence="2" key="1">
    <citation type="submission" date="2013-05" db="EMBL/GenBank/DDBJ databases">
        <authorList>
            <person name="Yim A.K.Y."/>
            <person name="Chan T.F."/>
            <person name="Ji K.M."/>
            <person name="Liu X.Y."/>
            <person name="Zhou J.W."/>
            <person name="Li R.Q."/>
            <person name="Yang K.Y."/>
            <person name="Li J."/>
            <person name="Li M."/>
            <person name="Law P.T.W."/>
            <person name="Wu Y.L."/>
            <person name="Cai Z.L."/>
            <person name="Qin H."/>
            <person name="Bao Y."/>
            <person name="Leung R.K.K."/>
            <person name="Ng P.K.S."/>
            <person name="Zou J."/>
            <person name="Zhong X.J."/>
            <person name="Ran P.X."/>
            <person name="Zhong N.S."/>
            <person name="Liu Z.G."/>
            <person name="Tsui S.K.W."/>
        </authorList>
    </citation>
    <scope>NUCLEOTIDE SEQUENCE</scope>
    <source>
        <strain evidence="2">Derf</strain>
        <tissue evidence="2">Whole organism</tissue>
    </source>
</reference>
<protein>
    <submittedName>
        <fullName evidence="2">Uncharacterized protein</fullName>
    </submittedName>
</protein>
<gene>
    <name evidence="2" type="ORF">DERF_010555</name>
</gene>
<proteinExistence type="predicted"/>
<keyword evidence="1" id="KW-1133">Transmembrane helix</keyword>
<feature type="transmembrane region" description="Helical" evidence="1">
    <location>
        <begin position="56"/>
        <end position="74"/>
    </location>
</feature>
<evidence type="ECO:0000313" key="2">
    <source>
        <dbReference type="EMBL" id="KAH9512158.1"/>
    </source>
</evidence>
<keyword evidence="1" id="KW-0472">Membrane</keyword>
<name>A0A922HZ92_DERFA</name>
<evidence type="ECO:0000256" key="1">
    <source>
        <dbReference type="SAM" id="Phobius"/>
    </source>
</evidence>
<keyword evidence="3" id="KW-1185">Reference proteome</keyword>
<comment type="caution">
    <text evidence="2">The sequence shown here is derived from an EMBL/GenBank/DDBJ whole genome shotgun (WGS) entry which is preliminary data.</text>
</comment>
<sequence length="78" mass="8766">MIFTFDPTSFDSGRKNLKNSRSIQWEEIKNQTGNHPPNHQPMDDGWMDGCGKCENMLVVGVGVHGGILCLCYIIKNIK</sequence>
<dbReference type="EMBL" id="ASGP02000004">
    <property type="protein sequence ID" value="KAH9512158.1"/>
    <property type="molecule type" value="Genomic_DNA"/>
</dbReference>
<evidence type="ECO:0000313" key="3">
    <source>
        <dbReference type="Proteomes" id="UP000790347"/>
    </source>
</evidence>
<accession>A0A922HZ92</accession>
<reference evidence="2" key="2">
    <citation type="journal article" date="2022" name="Res Sq">
        <title>Comparative Genomics Reveals Insights into the Divergent Evolution of Astigmatic Mites and Household Pest Adaptations.</title>
        <authorList>
            <person name="Xiong Q."/>
            <person name="Wan A.T.-Y."/>
            <person name="Liu X.-Y."/>
            <person name="Fung C.S.-H."/>
            <person name="Xiao X."/>
            <person name="Malainual N."/>
            <person name="Hou J."/>
            <person name="Wang L."/>
            <person name="Wang M."/>
            <person name="Yang K."/>
            <person name="Cui Y."/>
            <person name="Leung E."/>
            <person name="Nong W."/>
            <person name="Shin S.-K."/>
            <person name="Au S."/>
            <person name="Jeong K.Y."/>
            <person name="Chew F.T."/>
            <person name="Hui J."/>
            <person name="Leung T.F."/>
            <person name="Tungtrongchitr A."/>
            <person name="Zhong N."/>
            <person name="Liu Z."/>
            <person name="Tsui S."/>
        </authorList>
    </citation>
    <scope>NUCLEOTIDE SEQUENCE</scope>
    <source>
        <strain evidence="2">Derf</strain>
        <tissue evidence="2">Whole organism</tissue>
    </source>
</reference>
<keyword evidence="1" id="KW-0812">Transmembrane</keyword>